<protein>
    <submittedName>
        <fullName evidence="3">NAD-dependent dehydratase</fullName>
    </submittedName>
</protein>
<dbReference type="Gene3D" id="3.40.50.720">
    <property type="entry name" value="NAD(P)-binding Rossmann-like Domain"/>
    <property type="match status" value="1"/>
</dbReference>
<dbReference type="PANTHER" id="PTHR48079">
    <property type="entry name" value="PROTEIN YEEZ"/>
    <property type="match status" value="1"/>
</dbReference>
<dbReference type="EMBL" id="PUIV01000026">
    <property type="protein sequence ID" value="PWB93199.1"/>
    <property type="molecule type" value="Genomic_DNA"/>
</dbReference>
<dbReference type="PANTHER" id="PTHR48079:SF6">
    <property type="entry name" value="NAD(P)-BINDING DOMAIN-CONTAINING PROTEIN-RELATED"/>
    <property type="match status" value="1"/>
</dbReference>
<dbReference type="AlphaFoldDB" id="A0A2U1SNK9"/>
<gene>
    <name evidence="3" type="ORF">C5689_14490</name>
</gene>
<sequence>MTSDMRDIALVTGASGFIGGAVAALLHEEGFRVRAFVRPTSPRANLRPQYEVFEGDVTDRDSLRAALRGVRYLFHVAADYRLWAPDPTIVMRTNLEGTRIVMEEALRAGVERIVHTSSVATLAPDASGLCDETRRLAVCDRLGAYKRSKLLSERLVEEMVERDALPAVIVNPSAPLGPGDVRPTPTGRIVLEAMRGNMPAYVDTGLAVVHVADVAAGHLAALRLGRIGERYILGGENVELSELLAEVAKFSGGRPPLMRLPRWPLLPVAHANEALARLTGREPFLNVESLRLSAVTMFFDDSKARRELGYRSRPYRHALADAVEWFGARDRAKRGPPQAARRAPGGALGE</sequence>
<dbReference type="OrthoDB" id="9801785at2"/>
<name>A0A2U1SNK9_METSR</name>
<proteinExistence type="predicted"/>
<dbReference type="NCBIfam" id="TIGR03466">
    <property type="entry name" value="HpnA"/>
    <property type="match status" value="1"/>
</dbReference>
<dbReference type="GO" id="GO:0005737">
    <property type="term" value="C:cytoplasm"/>
    <property type="evidence" value="ECO:0007669"/>
    <property type="project" value="TreeGrafter"/>
</dbReference>
<evidence type="ECO:0000313" key="4">
    <source>
        <dbReference type="Proteomes" id="UP000245137"/>
    </source>
</evidence>
<feature type="compositionally biased region" description="Low complexity" evidence="1">
    <location>
        <begin position="335"/>
        <end position="350"/>
    </location>
</feature>
<dbReference type="InterPro" id="IPR036291">
    <property type="entry name" value="NAD(P)-bd_dom_sf"/>
</dbReference>
<evidence type="ECO:0000256" key="1">
    <source>
        <dbReference type="SAM" id="MobiDB-lite"/>
    </source>
</evidence>
<comment type="caution">
    <text evidence="3">The sequence shown here is derived from an EMBL/GenBank/DDBJ whole genome shotgun (WGS) entry which is preliminary data.</text>
</comment>
<feature type="domain" description="NAD-dependent epimerase/dehydratase" evidence="2">
    <location>
        <begin position="9"/>
        <end position="234"/>
    </location>
</feature>
<dbReference type="SUPFAM" id="SSF51735">
    <property type="entry name" value="NAD(P)-binding Rossmann-fold domains"/>
    <property type="match status" value="1"/>
</dbReference>
<dbReference type="GO" id="GO:0004029">
    <property type="term" value="F:aldehyde dehydrogenase (NAD+) activity"/>
    <property type="evidence" value="ECO:0007669"/>
    <property type="project" value="TreeGrafter"/>
</dbReference>
<dbReference type="InterPro" id="IPR051783">
    <property type="entry name" value="NAD(P)-dependent_oxidoreduct"/>
</dbReference>
<reference evidence="3 4" key="1">
    <citation type="journal article" date="2018" name="Appl. Microbiol. Biotechnol.">
        <title>Co-cultivation of the strictly anaerobic methanogen Methanosarcina barkeri with aerobic methanotrophs in an oxygen-limited membrane bioreactor.</title>
        <authorList>
            <person name="In 't Zandt M.H."/>
            <person name="van den Bosch T.J.M."/>
            <person name="Rijkers R."/>
            <person name="van Kessel M.A.H.J."/>
            <person name="Jetten M.S.M."/>
            <person name="Welte C.U."/>
        </authorList>
    </citation>
    <scope>NUCLEOTIDE SEQUENCE [LARGE SCALE GENOMIC DNA]</scope>
    <source>
        <strain evidence="3 4">DSM 17706</strain>
    </source>
</reference>
<accession>A0A2U1SNK9</accession>
<dbReference type="InterPro" id="IPR017829">
    <property type="entry name" value="Hopanoid-assoc_sugar_epimerase"/>
</dbReference>
<dbReference type="Proteomes" id="UP000245137">
    <property type="component" value="Unassembled WGS sequence"/>
</dbReference>
<keyword evidence="4" id="KW-1185">Reference proteome</keyword>
<dbReference type="InterPro" id="IPR001509">
    <property type="entry name" value="Epimerase_deHydtase"/>
</dbReference>
<organism evidence="3 4">
    <name type="scientific">Methylosinus sporium</name>
    <dbReference type="NCBI Taxonomy" id="428"/>
    <lineage>
        <taxon>Bacteria</taxon>
        <taxon>Pseudomonadati</taxon>
        <taxon>Pseudomonadota</taxon>
        <taxon>Alphaproteobacteria</taxon>
        <taxon>Hyphomicrobiales</taxon>
        <taxon>Methylocystaceae</taxon>
        <taxon>Methylosinus</taxon>
    </lineage>
</organism>
<evidence type="ECO:0000259" key="2">
    <source>
        <dbReference type="Pfam" id="PF01370"/>
    </source>
</evidence>
<evidence type="ECO:0000313" key="3">
    <source>
        <dbReference type="EMBL" id="PWB93199.1"/>
    </source>
</evidence>
<dbReference type="Pfam" id="PF01370">
    <property type="entry name" value="Epimerase"/>
    <property type="match status" value="1"/>
</dbReference>
<dbReference type="CDD" id="cd05228">
    <property type="entry name" value="AR_FR_like_1_SDR_e"/>
    <property type="match status" value="1"/>
</dbReference>
<feature type="region of interest" description="Disordered" evidence="1">
    <location>
        <begin position="330"/>
        <end position="350"/>
    </location>
</feature>